<dbReference type="EMBL" id="WTZA01000001">
    <property type="protein sequence ID" value="MXO74779.1"/>
    <property type="molecule type" value="Genomic_DNA"/>
</dbReference>
<protein>
    <submittedName>
        <fullName evidence="1">Uncharacterized protein</fullName>
    </submittedName>
</protein>
<keyword evidence="2" id="KW-1185">Reference proteome</keyword>
<dbReference type="RefSeq" id="WP_160610507.1">
    <property type="nucleotide sequence ID" value="NZ_WTZA01000001.1"/>
</dbReference>
<sequence length="134" mass="15180">MGFFSFSYFFWESPHMRNIEQSIRWVTISNWHTARLVGLSKATGLIRARLRGETMFLGHAAKGGIGPRLSAYRSPKGTGQRHHAGQMLYKHRAEIQMQITVIDGPAEAILQMLAAMLDERSPPWNVPNGHHRSI</sequence>
<reference evidence="1 2" key="1">
    <citation type="submission" date="2019-12" db="EMBL/GenBank/DDBJ databases">
        <title>Genomic-based taxomic classification of the family Erythrobacteraceae.</title>
        <authorList>
            <person name="Xu L."/>
        </authorList>
    </citation>
    <scope>NUCLEOTIDE SEQUENCE [LARGE SCALE GENOMIC DNA]</scope>
    <source>
        <strain evidence="1 2">100921-2</strain>
    </source>
</reference>
<evidence type="ECO:0000313" key="2">
    <source>
        <dbReference type="Proteomes" id="UP000439522"/>
    </source>
</evidence>
<organism evidence="1 2">
    <name type="scientific">Tsuneonella aeria</name>
    <dbReference type="NCBI Taxonomy" id="1837929"/>
    <lineage>
        <taxon>Bacteria</taxon>
        <taxon>Pseudomonadati</taxon>
        <taxon>Pseudomonadota</taxon>
        <taxon>Alphaproteobacteria</taxon>
        <taxon>Sphingomonadales</taxon>
        <taxon>Erythrobacteraceae</taxon>
        <taxon>Tsuneonella</taxon>
    </lineage>
</organism>
<dbReference type="AlphaFoldDB" id="A0A6I4TB92"/>
<accession>A0A6I4TB92</accession>
<name>A0A6I4TB92_9SPHN</name>
<gene>
    <name evidence="1" type="ORF">GRI40_06035</name>
</gene>
<dbReference type="Proteomes" id="UP000439522">
    <property type="component" value="Unassembled WGS sequence"/>
</dbReference>
<comment type="caution">
    <text evidence="1">The sequence shown here is derived from an EMBL/GenBank/DDBJ whole genome shotgun (WGS) entry which is preliminary data.</text>
</comment>
<evidence type="ECO:0000313" key="1">
    <source>
        <dbReference type="EMBL" id="MXO74779.1"/>
    </source>
</evidence>
<proteinExistence type="predicted"/>